<proteinExistence type="predicted"/>
<keyword evidence="1" id="KW-0560">Oxidoreductase</keyword>
<dbReference type="NCBIfam" id="NF004829">
    <property type="entry name" value="PRK06183.1-3"/>
    <property type="match status" value="1"/>
</dbReference>
<dbReference type="InterPro" id="IPR050631">
    <property type="entry name" value="PheA/TfdB_FAD_monoxygenase"/>
</dbReference>
<dbReference type="Gene3D" id="3.50.50.60">
    <property type="entry name" value="FAD/NAD(P)-binding domain"/>
    <property type="match status" value="1"/>
</dbReference>
<dbReference type="InterPro" id="IPR036188">
    <property type="entry name" value="FAD/NAD-bd_sf"/>
</dbReference>
<evidence type="ECO:0000259" key="2">
    <source>
        <dbReference type="Pfam" id="PF01494"/>
    </source>
</evidence>
<dbReference type="GO" id="GO:0019622">
    <property type="term" value="P:3-(3-hydroxy)phenylpropionate catabolic process"/>
    <property type="evidence" value="ECO:0007669"/>
    <property type="project" value="TreeGrafter"/>
</dbReference>
<dbReference type="GO" id="GO:0008688">
    <property type="term" value="F:3-(3-hydroxyphenyl)propionate hydroxylase activity"/>
    <property type="evidence" value="ECO:0007669"/>
    <property type="project" value="TreeGrafter"/>
</dbReference>
<dbReference type="Pfam" id="PF01494">
    <property type="entry name" value="FAD_binding_3"/>
    <property type="match status" value="1"/>
</dbReference>
<organism evidence="3">
    <name type="scientific">uncultured bacterium UPO67part2</name>
    <dbReference type="NCBI Taxonomy" id="1776987"/>
    <lineage>
        <taxon>Bacteria</taxon>
        <taxon>environmental samples</taxon>
    </lineage>
</organism>
<dbReference type="PANTHER" id="PTHR43476:SF3">
    <property type="entry name" value="FAD-BINDING MONOOXYGENASE"/>
    <property type="match status" value="1"/>
</dbReference>
<dbReference type="EMBL" id="KU144990">
    <property type="protein sequence ID" value="AMK59492.1"/>
    <property type="molecule type" value="Genomic_DNA"/>
</dbReference>
<dbReference type="GO" id="GO:0071949">
    <property type="term" value="F:FAD binding"/>
    <property type="evidence" value="ECO:0007669"/>
    <property type="project" value="InterPro"/>
</dbReference>
<dbReference type="Gene3D" id="3.30.9.10">
    <property type="entry name" value="D-Amino Acid Oxidase, subunit A, domain 2"/>
    <property type="match status" value="1"/>
</dbReference>
<dbReference type="PANTHER" id="PTHR43476">
    <property type="entry name" value="3-(3-HYDROXY-PHENYL)PROPIONATE/3-HYDROXYCINNAMIC ACID HYDROXYLASE"/>
    <property type="match status" value="1"/>
</dbReference>
<dbReference type="AlphaFoldDB" id="A0A126T0N8"/>
<reference evidence="3" key="1">
    <citation type="journal article" date="2016" name="Appl. Environ. Microbiol.">
        <title>Functional Metagenomics of a Biostimulated Petroleum-Contaminated Soil Reveals an Extraordinary Diversity of Extradiol Dioxygenases.</title>
        <authorList>
            <person name="Terron-Gonzalez L."/>
            <person name="Martin-Cabello G."/>
            <person name="Ferrer M."/>
            <person name="Santero E."/>
        </authorList>
    </citation>
    <scope>NUCLEOTIDE SEQUENCE</scope>
</reference>
<accession>A0A126T0N8</accession>
<protein>
    <submittedName>
        <fullName evidence="3">FAD-binding monooxygenase</fullName>
    </submittedName>
</protein>
<keyword evidence="3" id="KW-0503">Monooxygenase</keyword>
<dbReference type="PRINTS" id="PR00420">
    <property type="entry name" value="RNGMNOXGNASE"/>
</dbReference>
<dbReference type="InterPro" id="IPR002938">
    <property type="entry name" value="FAD-bd"/>
</dbReference>
<evidence type="ECO:0000256" key="1">
    <source>
        <dbReference type="ARBA" id="ARBA00023002"/>
    </source>
</evidence>
<sequence length="500" mass="53574">MAQSVGKCDVLIAGFGPVGAALAVYLGRLGISVIAVDRDTEVYPMPRAAHLDHETMRLLHLAGGAEAVSRASQPLSAYEFRAGNGELLMGFRPTAALAPTGFPESSMFHQPALENALRAAAAECRTVSISLGTALKGFTAREDGVNAELAGPEGERHVEARYLIGCDGGQSIVRRLLGVSFEDMGFDEPWLVVDAKLKDGRERFTTVGYQHCDPERPVTSVPMSPGRHRWEFMLRPGETPEEVTTDAFLAKLIAPFTDPASVEIDRRAVYRFHAVIAKEWRKGRVILAGDAAHQIPPFMGQGLCSGTRDAANLAWKLAALIKGYGSDALLDSYQRERAPHVKGITEMAVFMGRVVCTQDKAAAAARDRDMLAKPEAERFSAMAMLSGIASGILSGDPAADGIFPEPWTTVDGVRRRLDDVAGLAPLLVHRGASEAEIAPFAAVGGFAIPLDRLTDEGGHLSALMGESAALLVRPDRYVFGRGDAASLIAAWRRYLETGAA</sequence>
<evidence type="ECO:0000313" key="3">
    <source>
        <dbReference type="EMBL" id="AMK59492.1"/>
    </source>
</evidence>
<name>A0A126T0N8_9BACT</name>
<feature type="domain" description="FAD-binding" evidence="2">
    <location>
        <begin position="7"/>
        <end position="346"/>
    </location>
</feature>
<dbReference type="SUPFAM" id="SSF51905">
    <property type="entry name" value="FAD/NAD(P)-binding domain"/>
    <property type="match status" value="1"/>
</dbReference>